<evidence type="ECO:0000256" key="1">
    <source>
        <dbReference type="SAM" id="MobiDB-lite"/>
    </source>
</evidence>
<reference evidence="2" key="1">
    <citation type="journal article" date="2015" name="Nature">
        <title>Complex archaea that bridge the gap between prokaryotes and eukaryotes.</title>
        <authorList>
            <person name="Spang A."/>
            <person name="Saw J.H."/>
            <person name="Jorgensen S.L."/>
            <person name="Zaremba-Niedzwiedzka K."/>
            <person name="Martijn J."/>
            <person name="Lind A.E."/>
            <person name="van Eijk R."/>
            <person name="Schleper C."/>
            <person name="Guy L."/>
            <person name="Ettema T.J."/>
        </authorList>
    </citation>
    <scope>NUCLEOTIDE SEQUENCE</scope>
</reference>
<dbReference type="EMBL" id="LAZR01027235">
    <property type="protein sequence ID" value="KKL66347.1"/>
    <property type="molecule type" value="Genomic_DNA"/>
</dbReference>
<protein>
    <recommendedName>
        <fullName evidence="3">LysM domain-containing protein</fullName>
    </recommendedName>
</protein>
<dbReference type="InterPro" id="IPR018392">
    <property type="entry name" value="LysM"/>
</dbReference>
<feature type="region of interest" description="Disordered" evidence="1">
    <location>
        <begin position="1"/>
        <end position="90"/>
    </location>
</feature>
<feature type="region of interest" description="Disordered" evidence="1">
    <location>
        <begin position="123"/>
        <end position="147"/>
    </location>
</feature>
<feature type="compositionally biased region" description="Basic residues" evidence="1">
    <location>
        <begin position="74"/>
        <end position="83"/>
    </location>
</feature>
<sequence length="190" mass="20636">MPRYEDQAKIIKNRRAAASTSGSANFQAEQQRQSADAARRRREAQRRRQQAEQQARQQQQRRKSQAKARTAAIAKRRTVRHTVKRGESAAQIANQYGATEKGIADQTTGGLRAGTVLDFQVPGEKTPRADLSGLEGGPQTVQAESLPEDRLSWFTGAKKDFAAAGKGSRAEKLIAFADDLGTRSSTGVGG</sequence>
<organism evidence="2">
    <name type="scientific">marine sediment metagenome</name>
    <dbReference type="NCBI Taxonomy" id="412755"/>
    <lineage>
        <taxon>unclassified sequences</taxon>
        <taxon>metagenomes</taxon>
        <taxon>ecological metagenomes</taxon>
    </lineage>
</organism>
<evidence type="ECO:0000313" key="2">
    <source>
        <dbReference type="EMBL" id="KKL66347.1"/>
    </source>
</evidence>
<evidence type="ECO:0008006" key="3">
    <source>
        <dbReference type="Google" id="ProtNLM"/>
    </source>
</evidence>
<gene>
    <name evidence="2" type="ORF">LCGC14_2145920</name>
</gene>
<proteinExistence type="predicted"/>
<name>A0A0F9GTC6_9ZZZZ</name>
<comment type="caution">
    <text evidence="2">The sequence shown here is derived from an EMBL/GenBank/DDBJ whole genome shotgun (WGS) entry which is preliminary data.</text>
</comment>
<accession>A0A0F9GTC6</accession>
<feature type="non-terminal residue" evidence="2">
    <location>
        <position position="190"/>
    </location>
</feature>
<dbReference type="CDD" id="cd00118">
    <property type="entry name" value="LysM"/>
    <property type="match status" value="1"/>
</dbReference>
<dbReference type="AlphaFoldDB" id="A0A0F9GTC6"/>
<feature type="compositionally biased region" description="Low complexity" evidence="1">
    <location>
        <begin position="27"/>
        <end position="36"/>
    </location>
</feature>
<feature type="compositionally biased region" description="Basic residues" evidence="1">
    <location>
        <begin position="39"/>
        <end position="48"/>
    </location>
</feature>